<organism evidence="4 5">
    <name type="scientific">Prorocentrum cordatum</name>
    <dbReference type="NCBI Taxonomy" id="2364126"/>
    <lineage>
        <taxon>Eukaryota</taxon>
        <taxon>Sar</taxon>
        <taxon>Alveolata</taxon>
        <taxon>Dinophyceae</taxon>
        <taxon>Prorocentrales</taxon>
        <taxon>Prorocentraceae</taxon>
        <taxon>Prorocentrum</taxon>
    </lineage>
</organism>
<sequence length="459" mass="50172">MASRSVPAAPPARWPEGYSGGLPASRGGAAGASAGGACAGGPGAGRAAPSGMFRCWGACGLDNSEENVSDEERIPAAWRAAGARPICELGAKCTLRMDPAHLEAEAHVWDPDYQDLCEQQGVEPLEATLRVLFDWVDLDASGKVSREELGSAMPFLSKYFGDDMRISPESWKELDEDGNGYVNFSEFAEWAGPRLGLPLGVGHLFGNNNSRSQSGLTGSCCGIMNCPCKEYREKAPGICRCGHKRAAHHSAGSHTSQVPYPSYWKNVGSTTDFVDLVPLRNISVFQDLFDHTHIRKWTRDRIKHTGTKEIPRRYTVTKVWRVENSKTWREYCVKKALMMQARQGDAKDYEIFNDVKSSLAWVASSPDLGDQSLEESVAASAIPHVQLTVSILVRTFRSLLTISRMPTASHRRFLPPAQAPNLLFVTRADSDSYPGRLTALAKQARAARASADPPCRRGF</sequence>
<dbReference type="PROSITE" id="PS50222">
    <property type="entry name" value="EF_HAND_2"/>
    <property type="match status" value="2"/>
</dbReference>
<dbReference type="InterPro" id="IPR011992">
    <property type="entry name" value="EF-hand-dom_pair"/>
</dbReference>
<dbReference type="EMBL" id="CAUYUJ010014860">
    <property type="protein sequence ID" value="CAK0846970.1"/>
    <property type="molecule type" value="Genomic_DNA"/>
</dbReference>
<dbReference type="PROSITE" id="PS00018">
    <property type="entry name" value="EF_HAND_1"/>
    <property type="match status" value="2"/>
</dbReference>
<evidence type="ECO:0000256" key="2">
    <source>
        <dbReference type="SAM" id="MobiDB-lite"/>
    </source>
</evidence>
<dbReference type="CDD" id="cd00051">
    <property type="entry name" value="EFh"/>
    <property type="match status" value="1"/>
</dbReference>
<proteinExistence type="predicted"/>
<dbReference type="Proteomes" id="UP001189429">
    <property type="component" value="Unassembled WGS sequence"/>
</dbReference>
<dbReference type="InterPro" id="IPR002048">
    <property type="entry name" value="EF_hand_dom"/>
</dbReference>
<evidence type="ECO:0000256" key="1">
    <source>
        <dbReference type="ARBA" id="ARBA00022837"/>
    </source>
</evidence>
<feature type="domain" description="EF-hand" evidence="3">
    <location>
        <begin position="124"/>
        <end position="159"/>
    </location>
</feature>
<accession>A0ABN9TLW6</accession>
<feature type="region of interest" description="Disordered" evidence="2">
    <location>
        <begin position="1"/>
        <end position="20"/>
    </location>
</feature>
<dbReference type="Gene3D" id="3.90.228.10">
    <property type="match status" value="1"/>
</dbReference>
<protein>
    <recommendedName>
        <fullName evidence="3">EF-hand domain-containing protein</fullName>
    </recommendedName>
</protein>
<evidence type="ECO:0000313" key="5">
    <source>
        <dbReference type="Proteomes" id="UP001189429"/>
    </source>
</evidence>
<gene>
    <name evidence="4" type="ORF">PCOR1329_LOCUS40316</name>
</gene>
<name>A0ABN9TLW6_9DINO</name>
<keyword evidence="1" id="KW-0106">Calcium</keyword>
<reference evidence="4" key="1">
    <citation type="submission" date="2023-10" db="EMBL/GenBank/DDBJ databases">
        <authorList>
            <person name="Chen Y."/>
            <person name="Shah S."/>
            <person name="Dougan E. K."/>
            <person name="Thang M."/>
            <person name="Chan C."/>
        </authorList>
    </citation>
    <scope>NUCLEOTIDE SEQUENCE [LARGE SCALE GENOMIC DNA]</scope>
</reference>
<dbReference type="SMART" id="SM00054">
    <property type="entry name" value="EFh"/>
    <property type="match status" value="2"/>
</dbReference>
<dbReference type="InterPro" id="IPR018247">
    <property type="entry name" value="EF_Hand_1_Ca_BS"/>
</dbReference>
<dbReference type="SUPFAM" id="SSF47473">
    <property type="entry name" value="EF-hand"/>
    <property type="match status" value="1"/>
</dbReference>
<comment type="caution">
    <text evidence="4">The sequence shown here is derived from an EMBL/GenBank/DDBJ whole genome shotgun (WGS) entry which is preliminary data.</text>
</comment>
<keyword evidence="5" id="KW-1185">Reference proteome</keyword>
<evidence type="ECO:0000259" key="3">
    <source>
        <dbReference type="PROSITE" id="PS50222"/>
    </source>
</evidence>
<dbReference type="Gene3D" id="1.10.238.10">
    <property type="entry name" value="EF-hand"/>
    <property type="match status" value="1"/>
</dbReference>
<feature type="domain" description="EF-hand" evidence="3">
    <location>
        <begin position="162"/>
        <end position="197"/>
    </location>
</feature>
<evidence type="ECO:0000313" key="4">
    <source>
        <dbReference type="EMBL" id="CAK0846970.1"/>
    </source>
</evidence>